<dbReference type="PANTHER" id="PTHR43619:SF2">
    <property type="entry name" value="S-ADENOSYL-L-METHIONINE-DEPENDENT METHYLTRANSFERASES SUPERFAMILY PROTEIN"/>
    <property type="match status" value="1"/>
</dbReference>
<accession>A0ABZ2MC13</accession>
<evidence type="ECO:0000256" key="4">
    <source>
        <dbReference type="RuleBase" id="RU362030"/>
    </source>
</evidence>
<dbReference type="InterPro" id="IPR029063">
    <property type="entry name" value="SAM-dependent_MTases_sf"/>
</dbReference>
<dbReference type="Proteomes" id="UP001370348">
    <property type="component" value="Chromosome"/>
</dbReference>
<comment type="similarity">
    <text evidence="1 4">Belongs to the UPF0677 family.</text>
</comment>
<organism evidence="5 6">
    <name type="scientific">Pendulispora albinea</name>
    <dbReference type="NCBI Taxonomy" id="2741071"/>
    <lineage>
        <taxon>Bacteria</taxon>
        <taxon>Pseudomonadati</taxon>
        <taxon>Myxococcota</taxon>
        <taxon>Myxococcia</taxon>
        <taxon>Myxococcales</taxon>
        <taxon>Sorangiineae</taxon>
        <taxon>Pendulisporaceae</taxon>
        <taxon>Pendulispora</taxon>
    </lineage>
</organism>
<dbReference type="PANTHER" id="PTHR43619">
    <property type="entry name" value="S-ADENOSYL-L-METHIONINE-DEPENDENT METHYLTRANSFERASE YKTD-RELATED"/>
    <property type="match status" value="1"/>
</dbReference>
<proteinExistence type="inferred from homology"/>
<dbReference type="Pfam" id="PF04072">
    <property type="entry name" value="LCM"/>
    <property type="match status" value="1"/>
</dbReference>
<dbReference type="NCBIfam" id="TIGR00027">
    <property type="entry name" value="mthyl_TIGR00027"/>
    <property type="match status" value="1"/>
</dbReference>
<comment type="function">
    <text evidence="4">Exhibits S-adenosyl-L-methionine-dependent methyltransferase activity.</text>
</comment>
<dbReference type="InterPro" id="IPR007213">
    <property type="entry name" value="Ppm1/Ppm2/Tcmp"/>
</dbReference>
<dbReference type="RefSeq" id="WP_394829634.1">
    <property type="nucleotide sequence ID" value="NZ_CP089984.1"/>
</dbReference>
<dbReference type="GO" id="GO:0008168">
    <property type="term" value="F:methyltransferase activity"/>
    <property type="evidence" value="ECO:0007669"/>
    <property type="project" value="UniProtKB-KW"/>
</dbReference>
<gene>
    <name evidence="5" type="ORF">LZC94_22765</name>
</gene>
<evidence type="ECO:0000256" key="2">
    <source>
        <dbReference type="ARBA" id="ARBA00022603"/>
    </source>
</evidence>
<keyword evidence="2 4" id="KW-0489">Methyltransferase</keyword>
<dbReference type="EMBL" id="CP089984">
    <property type="protein sequence ID" value="WXB20034.1"/>
    <property type="molecule type" value="Genomic_DNA"/>
</dbReference>
<reference evidence="5 6" key="1">
    <citation type="submission" date="2021-12" db="EMBL/GenBank/DDBJ databases">
        <title>Discovery of the Pendulisporaceae a myxobacterial family with distinct sporulation behavior and unique specialized metabolism.</title>
        <authorList>
            <person name="Garcia R."/>
            <person name="Popoff A."/>
            <person name="Bader C.D."/>
            <person name="Loehr J."/>
            <person name="Walesch S."/>
            <person name="Walt C."/>
            <person name="Boldt J."/>
            <person name="Bunk B."/>
            <person name="Haeckl F.J.F.P.J."/>
            <person name="Gunesch A.P."/>
            <person name="Birkelbach J."/>
            <person name="Nuebel U."/>
            <person name="Pietschmann T."/>
            <person name="Bach T."/>
            <person name="Mueller R."/>
        </authorList>
    </citation>
    <scope>NUCLEOTIDE SEQUENCE [LARGE SCALE GENOMIC DNA]</scope>
    <source>
        <strain evidence="5 6">MSr11954</strain>
    </source>
</reference>
<evidence type="ECO:0000313" key="5">
    <source>
        <dbReference type="EMBL" id="WXB20034.1"/>
    </source>
</evidence>
<keyword evidence="6" id="KW-1185">Reference proteome</keyword>
<dbReference type="SUPFAM" id="SSF53335">
    <property type="entry name" value="S-adenosyl-L-methionine-dependent methyltransferases"/>
    <property type="match status" value="1"/>
</dbReference>
<evidence type="ECO:0000256" key="3">
    <source>
        <dbReference type="ARBA" id="ARBA00022679"/>
    </source>
</evidence>
<dbReference type="InterPro" id="IPR011610">
    <property type="entry name" value="SAM_mthyl_Trfase_ML2640-like"/>
</dbReference>
<protein>
    <recommendedName>
        <fullName evidence="4">S-adenosyl-L-methionine-dependent methyltransferase</fullName>
        <ecNumber evidence="4">2.1.1.-</ecNumber>
    </recommendedName>
</protein>
<name>A0ABZ2MC13_9BACT</name>
<keyword evidence="3" id="KW-0808">Transferase</keyword>
<evidence type="ECO:0000256" key="1">
    <source>
        <dbReference type="ARBA" id="ARBA00008138"/>
    </source>
</evidence>
<evidence type="ECO:0000313" key="6">
    <source>
        <dbReference type="Proteomes" id="UP001370348"/>
    </source>
</evidence>
<dbReference type="Gene3D" id="3.40.50.150">
    <property type="entry name" value="Vaccinia Virus protein VP39"/>
    <property type="match status" value="1"/>
</dbReference>
<dbReference type="GO" id="GO:0032259">
    <property type="term" value="P:methylation"/>
    <property type="evidence" value="ECO:0007669"/>
    <property type="project" value="UniProtKB-KW"/>
</dbReference>
<sequence length="282" mass="31327">MQENRPSTTAMHVAVRRAVHQILDRPLVFEDPLAVRIVGEHAKDEIGSEPADRQVWSRETLRAFLVARSRFTEDALEWATLRGVRQYVILGAGLDTFAYRNRDASLRVFEVDYPATQAWKRERLAEAGIVAPPSLTFAPIDFEKQTLSEGLANAGFDFSSPAFFSWLGVANYLTKSAVMATLHFVAQRPAGSEIVFDFAAPPDGLAEDERRAFDVLAETVASLGEPWISSFDPSALSRELSAMGFRHIDVLAPPAINARYFSDREDDLRVGPVVGRILHARV</sequence>
<keyword evidence="4" id="KW-0949">S-adenosyl-L-methionine</keyword>
<dbReference type="EC" id="2.1.1.-" evidence="4"/>